<accession>A0ABX0K482</accession>
<evidence type="ECO:0000256" key="4">
    <source>
        <dbReference type="SAM" id="SignalP"/>
    </source>
</evidence>
<protein>
    <submittedName>
        <fullName evidence="6">Transglycosylase SLT domain-containing protein</fullName>
    </submittedName>
</protein>
<dbReference type="InterPro" id="IPR008939">
    <property type="entry name" value="Lytic_TGlycosylase_superhlx_U"/>
</dbReference>
<dbReference type="InterPro" id="IPR008258">
    <property type="entry name" value="Transglycosylase_SLT_dom_1"/>
</dbReference>
<feature type="chain" id="PRO_5046756970" evidence="4">
    <location>
        <begin position="26"/>
        <end position="655"/>
    </location>
</feature>
<dbReference type="PANTHER" id="PTHR37423:SF2">
    <property type="entry name" value="MEMBRANE-BOUND LYTIC MUREIN TRANSGLYCOSYLASE C"/>
    <property type="match status" value="1"/>
</dbReference>
<comment type="similarity">
    <text evidence="1">Belongs to the transglycosylase Slt family.</text>
</comment>
<gene>
    <name evidence="6" type="ORF">GOB84_00930</name>
</gene>
<evidence type="ECO:0000256" key="1">
    <source>
        <dbReference type="ARBA" id="ARBA00007734"/>
    </source>
</evidence>
<feature type="domain" description="Transglycosylase SLT" evidence="5">
    <location>
        <begin position="509"/>
        <end position="611"/>
    </location>
</feature>
<comment type="similarity">
    <text evidence="2">Belongs to the virb1 family.</text>
</comment>
<dbReference type="InterPro" id="IPR000189">
    <property type="entry name" value="Transglyc_AS"/>
</dbReference>
<sequence>MTWCRFRLLAVATLGISACSGAPQAQPAESAATSAWPTEQQAESAGPVNDVAGRLTTWLQLTGPVGAPVPARTYADFLSTRPVWPRWHFIEARYQQALAREPDDTAAAILCRRRPPVNAAALKRCTDVIGATAQLRSAARAAWRDGADSITDASLLQSMFAPDLTTTDSWVRFEREERAGQFTAATHTISTLSPDKARLAEVRLALRRNDPEAEVGLTALTPPADSDPMLIIDHAHWLRKAERNDDALTLWKTQGFTAERNAPATIRSAFWTEREALARTLLAGGHTQDAFTLACDTEQSDENRNRNAAFLSGWIALRQLHNPEQAEGFFRKLADSNSLLNRSGGYYWLGRAHAEEGNTASAIADWQRAAEFPQTFYGQMSVAALSHAGTTLLSPAQSTKALRDALQRWRDAAQRNSAEATSTEVHVDGSDLARAAQILVSWNDRPHAREFLALLLSQDTEAADQRALGELAQKLGLPDIGVAIARRASQKGISMPDMGWPAPFSEPQSDLPPGLALALMRQESNFNPDAVSVSGAVGLMQLLPGTARDMARGTRTGPVTVSTLYTPAENIQLGTAYLDQVYRKFDGIVPYTAAAYNAGPHRVSQWLQTGGDPARTGADQDALIDWIEQIPYAETRNYVKRVWESMAVYAVSGPA</sequence>
<dbReference type="PROSITE" id="PS51257">
    <property type="entry name" value="PROKAR_LIPOPROTEIN"/>
    <property type="match status" value="1"/>
</dbReference>
<dbReference type="PANTHER" id="PTHR37423">
    <property type="entry name" value="SOLUBLE LYTIC MUREIN TRANSGLYCOSYLASE-RELATED"/>
    <property type="match status" value="1"/>
</dbReference>
<reference evidence="6 7" key="1">
    <citation type="journal article" date="2020" name="Int. J. Syst. Evol. Microbiol.">
        <title>Novel acetic acid bacteria from cider fermentations: Acetobacter conturbans sp. nov. and Acetobacter fallax sp. nov.</title>
        <authorList>
            <person name="Sombolestani A.S."/>
            <person name="Cleenwerck I."/>
            <person name="Cnockaert M."/>
            <person name="Borremans W."/>
            <person name="Wieme A.D."/>
            <person name="De Vuyst L."/>
            <person name="Vandamme P."/>
        </authorList>
    </citation>
    <scope>NUCLEOTIDE SEQUENCE [LARGE SCALE GENOMIC DNA]</scope>
    <source>
        <strain evidence="6 7">LMG 1637</strain>
    </source>
</reference>
<comment type="caution">
    <text evidence="6">The sequence shown here is derived from an EMBL/GenBank/DDBJ whole genome shotgun (WGS) entry which is preliminary data.</text>
</comment>
<dbReference type="Gene3D" id="1.10.530.10">
    <property type="match status" value="1"/>
</dbReference>
<dbReference type="RefSeq" id="WP_173575730.1">
    <property type="nucleotide sequence ID" value="NZ_WOSW01000001.1"/>
</dbReference>
<dbReference type="InterPro" id="IPR023346">
    <property type="entry name" value="Lysozyme-like_dom_sf"/>
</dbReference>
<evidence type="ECO:0000313" key="7">
    <source>
        <dbReference type="Proteomes" id="UP000615326"/>
    </source>
</evidence>
<organism evidence="6 7">
    <name type="scientific">Acetobacter fallax</name>
    <dbReference type="NCBI Taxonomy" id="1737473"/>
    <lineage>
        <taxon>Bacteria</taxon>
        <taxon>Pseudomonadati</taxon>
        <taxon>Pseudomonadota</taxon>
        <taxon>Alphaproteobacteria</taxon>
        <taxon>Acetobacterales</taxon>
        <taxon>Acetobacteraceae</taxon>
        <taxon>Acetobacter</taxon>
    </lineage>
</organism>
<dbReference type="EMBL" id="WOSW01000001">
    <property type="protein sequence ID" value="NHO31141.1"/>
    <property type="molecule type" value="Genomic_DNA"/>
</dbReference>
<dbReference type="CDD" id="cd13401">
    <property type="entry name" value="Slt70-like"/>
    <property type="match status" value="1"/>
</dbReference>
<keyword evidence="7" id="KW-1185">Reference proteome</keyword>
<proteinExistence type="inferred from homology"/>
<evidence type="ECO:0000313" key="6">
    <source>
        <dbReference type="EMBL" id="NHO31141.1"/>
    </source>
</evidence>
<dbReference type="Pfam" id="PF01464">
    <property type="entry name" value="SLT"/>
    <property type="match status" value="1"/>
</dbReference>
<dbReference type="PROSITE" id="PS00922">
    <property type="entry name" value="TRANSGLYCOSYLASE"/>
    <property type="match status" value="1"/>
</dbReference>
<dbReference type="SUPFAM" id="SSF53955">
    <property type="entry name" value="Lysozyme-like"/>
    <property type="match status" value="1"/>
</dbReference>
<dbReference type="Gene3D" id="1.25.20.10">
    <property type="entry name" value="Bacterial muramidases"/>
    <property type="match status" value="1"/>
</dbReference>
<dbReference type="Proteomes" id="UP000615326">
    <property type="component" value="Unassembled WGS sequence"/>
</dbReference>
<keyword evidence="3 4" id="KW-0732">Signal</keyword>
<dbReference type="SUPFAM" id="SSF48435">
    <property type="entry name" value="Bacterial muramidases"/>
    <property type="match status" value="1"/>
</dbReference>
<feature type="signal peptide" evidence="4">
    <location>
        <begin position="1"/>
        <end position="25"/>
    </location>
</feature>
<evidence type="ECO:0000259" key="5">
    <source>
        <dbReference type="Pfam" id="PF01464"/>
    </source>
</evidence>
<evidence type="ECO:0000256" key="2">
    <source>
        <dbReference type="ARBA" id="ARBA00009387"/>
    </source>
</evidence>
<evidence type="ECO:0000256" key="3">
    <source>
        <dbReference type="ARBA" id="ARBA00022729"/>
    </source>
</evidence>
<name>A0ABX0K482_9PROT</name>